<evidence type="ECO:0000256" key="11">
    <source>
        <dbReference type="RuleBase" id="RU000488"/>
    </source>
</evidence>
<evidence type="ECO:0000256" key="3">
    <source>
        <dbReference type="ARBA" id="ARBA00022448"/>
    </source>
</evidence>
<evidence type="ECO:0000256" key="2">
    <source>
        <dbReference type="ARBA" id="ARBA00006375"/>
    </source>
</evidence>
<accession>A0A6J1SJX1</accession>
<evidence type="ECO:0000256" key="8">
    <source>
        <dbReference type="ARBA" id="ARBA00023128"/>
    </source>
</evidence>
<dbReference type="RefSeq" id="XP_052127045.1">
    <property type="nucleotide sequence ID" value="XM_052271085.1"/>
</dbReference>
<keyword evidence="4 10" id="KW-0812">Transmembrane</keyword>
<organism evidence="13 15">
    <name type="scientific">Frankliniella occidentalis</name>
    <name type="common">Western flower thrips</name>
    <name type="synonym">Euthrips occidentalis</name>
    <dbReference type="NCBI Taxonomy" id="133901"/>
    <lineage>
        <taxon>Eukaryota</taxon>
        <taxon>Metazoa</taxon>
        <taxon>Ecdysozoa</taxon>
        <taxon>Arthropoda</taxon>
        <taxon>Hexapoda</taxon>
        <taxon>Insecta</taxon>
        <taxon>Pterygota</taxon>
        <taxon>Neoptera</taxon>
        <taxon>Paraneoptera</taxon>
        <taxon>Thysanoptera</taxon>
        <taxon>Terebrantia</taxon>
        <taxon>Thripoidea</taxon>
        <taxon>Thripidae</taxon>
        <taxon>Frankliniella</taxon>
    </lineage>
</organism>
<dbReference type="FunFam" id="1.50.40.10:FF:000018">
    <property type="entry name" value="S-adenosylmethionine mitochondrial carrier protein-like"/>
    <property type="match status" value="1"/>
</dbReference>
<comment type="subcellular location">
    <subcellularLocation>
        <location evidence="1">Mitochondrion inner membrane</location>
        <topology evidence="1">Multi-pass membrane protein</topology>
    </subcellularLocation>
</comment>
<evidence type="ECO:0000256" key="1">
    <source>
        <dbReference type="ARBA" id="ARBA00004448"/>
    </source>
</evidence>
<comment type="similarity">
    <text evidence="2 11">Belongs to the mitochondrial carrier (TC 2.A.29) family.</text>
</comment>
<evidence type="ECO:0000256" key="9">
    <source>
        <dbReference type="ARBA" id="ARBA00023136"/>
    </source>
</evidence>
<dbReference type="Pfam" id="PF00153">
    <property type="entry name" value="Mito_carr"/>
    <property type="match status" value="3"/>
</dbReference>
<sequence length="277" mass="30104">MERVPSFTTSIIAGGAAGLVVDLSLFPLDTLKTRLQSAPGFWKSGGFKNVYRGIVPAAAGSVPCAALFFCSYNSCKVNLGNLFGQDFKPFVHLVSASVGEIAACSLRVPVEVIKQRLQTSITKKSALQLTINTWHEEGIRGFYRGFGSTILREVPFSCIQFPLWEILKTTWYQKSGRSVHPWEGAVCGALAGGFAAAITTPLDVAKTRIMLYSKSTGPLAAPFQKVPNVTETLSAVYRGEGIQGLFSGVTPRVTWITIGGLIFFGVYEYSVYILDRR</sequence>
<evidence type="ECO:0000256" key="5">
    <source>
        <dbReference type="ARBA" id="ARBA00022737"/>
    </source>
</evidence>
<evidence type="ECO:0000256" key="4">
    <source>
        <dbReference type="ARBA" id="ARBA00022692"/>
    </source>
</evidence>
<keyword evidence="9 10" id="KW-0472">Membrane</keyword>
<evidence type="ECO:0000313" key="13">
    <source>
        <dbReference type="Proteomes" id="UP000504606"/>
    </source>
</evidence>
<dbReference type="PANTHER" id="PTHR45667">
    <property type="entry name" value="S-ADENOSYLMETHIONINE MITOCHONDRIAL CARRIER PROTEIN"/>
    <property type="match status" value="1"/>
</dbReference>
<gene>
    <name evidence="14 15" type="primary">LOC113208311</name>
</gene>
<feature type="transmembrane region" description="Helical" evidence="12">
    <location>
        <begin position="253"/>
        <end position="274"/>
    </location>
</feature>
<dbReference type="Proteomes" id="UP000504606">
    <property type="component" value="Unplaced"/>
</dbReference>
<feature type="transmembrane region" description="Helical" evidence="12">
    <location>
        <begin position="49"/>
        <end position="69"/>
    </location>
</feature>
<evidence type="ECO:0000256" key="10">
    <source>
        <dbReference type="PROSITE-ProRule" id="PRU00282"/>
    </source>
</evidence>
<dbReference type="InterPro" id="IPR018108">
    <property type="entry name" value="MCP_transmembrane"/>
</dbReference>
<feature type="repeat" description="Solcar" evidence="10">
    <location>
        <begin position="179"/>
        <end position="273"/>
    </location>
</feature>
<feature type="repeat" description="Solcar" evidence="10">
    <location>
        <begin position="5"/>
        <end position="78"/>
    </location>
</feature>
<dbReference type="SUPFAM" id="SSF103506">
    <property type="entry name" value="Mitochondrial carrier"/>
    <property type="match status" value="1"/>
</dbReference>
<evidence type="ECO:0000256" key="7">
    <source>
        <dbReference type="ARBA" id="ARBA00022989"/>
    </source>
</evidence>
<evidence type="ECO:0000313" key="14">
    <source>
        <dbReference type="RefSeq" id="XP_052127045.1"/>
    </source>
</evidence>
<dbReference type="RefSeq" id="XP_052127046.1">
    <property type="nucleotide sequence ID" value="XM_052271086.1"/>
</dbReference>
<dbReference type="AlphaFoldDB" id="A0A6J1SJX1"/>
<dbReference type="OrthoDB" id="276989at2759"/>
<reference evidence="14 15" key="1">
    <citation type="submission" date="2025-04" db="UniProtKB">
        <authorList>
            <consortium name="RefSeq"/>
        </authorList>
    </citation>
    <scope>IDENTIFICATION</scope>
</reference>
<protein>
    <submittedName>
        <fullName evidence="14 15">S-adenosylmethionine mitochondrial carrier protein</fullName>
    </submittedName>
</protein>
<dbReference type="Gene3D" id="1.50.40.10">
    <property type="entry name" value="Mitochondrial carrier domain"/>
    <property type="match status" value="1"/>
</dbReference>
<dbReference type="GeneID" id="113208311"/>
<keyword evidence="8" id="KW-0496">Mitochondrion</keyword>
<dbReference type="KEGG" id="foc:113208311"/>
<dbReference type="InterPro" id="IPR002067">
    <property type="entry name" value="MCP"/>
</dbReference>
<evidence type="ECO:0000256" key="6">
    <source>
        <dbReference type="ARBA" id="ARBA00022792"/>
    </source>
</evidence>
<keyword evidence="13" id="KW-1185">Reference proteome</keyword>
<dbReference type="PRINTS" id="PR00926">
    <property type="entry name" value="MITOCARRIER"/>
</dbReference>
<name>A0A6J1SJX1_FRAOC</name>
<dbReference type="PROSITE" id="PS50920">
    <property type="entry name" value="SOLCAR"/>
    <property type="match status" value="3"/>
</dbReference>
<feature type="transmembrane region" description="Helical" evidence="12">
    <location>
        <begin position="6"/>
        <end position="28"/>
    </location>
</feature>
<proteinExistence type="inferred from homology"/>
<dbReference type="GO" id="GO:0055085">
    <property type="term" value="P:transmembrane transport"/>
    <property type="evidence" value="ECO:0007669"/>
    <property type="project" value="InterPro"/>
</dbReference>
<dbReference type="GO" id="GO:0005743">
    <property type="term" value="C:mitochondrial inner membrane"/>
    <property type="evidence" value="ECO:0007669"/>
    <property type="project" value="UniProtKB-SubCell"/>
</dbReference>
<evidence type="ECO:0000256" key="12">
    <source>
        <dbReference type="SAM" id="Phobius"/>
    </source>
</evidence>
<dbReference type="InterPro" id="IPR023395">
    <property type="entry name" value="MCP_dom_sf"/>
</dbReference>
<keyword evidence="7 12" id="KW-1133">Transmembrane helix</keyword>
<keyword evidence="3 11" id="KW-0813">Transport</keyword>
<keyword evidence="6" id="KW-0999">Mitochondrion inner membrane</keyword>
<feature type="repeat" description="Solcar" evidence="10">
    <location>
        <begin position="87"/>
        <end position="170"/>
    </location>
</feature>
<evidence type="ECO:0000313" key="15">
    <source>
        <dbReference type="RefSeq" id="XP_052127046.1"/>
    </source>
</evidence>
<keyword evidence="5" id="KW-0677">Repeat</keyword>